<dbReference type="Proteomes" id="UP000826656">
    <property type="component" value="Unassembled WGS sequence"/>
</dbReference>
<sequence>METNSDVLPEKKERDGKPELVRALELLELLVGLLVGACCGVVRRKKWGIEMGFCSPE</sequence>
<evidence type="ECO:0000313" key="3">
    <source>
        <dbReference type="Proteomes" id="UP000826656"/>
    </source>
</evidence>
<organism evidence="2 3">
    <name type="scientific">Solanum tuberosum</name>
    <name type="common">Potato</name>
    <dbReference type="NCBI Taxonomy" id="4113"/>
    <lineage>
        <taxon>Eukaryota</taxon>
        <taxon>Viridiplantae</taxon>
        <taxon>Streptophyta</taxon>
        <taxon>Embryophyta</taxon>
        <taxon>Tracheophyta</taxon>
        <taxon>Spermatophyta</taxon>
        <taxon>Magnoliopsida</taxon>
        <taxon>eudicotyledons</taxon>
        <taxon>Gunneridae</taxon>
        <taxon>Pentapetalae</taxon>
        <taxon>asterids</taxon>
        <taxon>lamiids</taxon>
        <taxon>Solanales</taxon>
        <taxon>Solanaceae</taxon>
        <taxon>Solanoideae</taxon>
        <taxon>Solaneae</taxon>
        <taxon>Solanum</taxon>
    </lineage>
</organism>
<keyword evidence="1" id="KW-0812">Transmembrane</keyword>
<proteinExistence type="predicted"/>
<protein>
    <submittedName>
        <fullName evidence="2">Uncharacterized protein</fullName>
    </submittedName>
</protein>
<evidence type="ECO:0000313" key="2">
    <source>
        <dbReference type="EMBL" id="KAH0749280.1"/>
    </source>
</evidence>
<feature type="transmembrane region" description="Helical" evidence="1">
    <location>
        <begin position="20"/>
        <end position="42"/>
    </location>
</feature>
<dbReference type="EMBL" id="JAIVGD010000019">
    <property type="protein sequence ID" value="KAH0749280.1"/>
    <property type="molecule type" value="Genomic_DNA"/>
</dbReference>
<name>A0ABQ7UI42_SOLTU</name>
<comment type="caution">
    <text evidence="2">The sequence shown here is derived from an EMBL/GenBank/DDBJ whole genome shotgun (WGS) entry which is preliminary data.</text>
</comment>
<reference evidence="2 3" key="1">
    <citation type="journal article" date="2021" name="bioRxiv">
        <title>Chromosome-scale and haplotype-resolved genome assembly of a tetraploid potato cultivar.</title>
        <authorList>
            <person name="Sun H."/>
            <person name="Jiao W.-B."/>
            <person name="Krause K."/>
            <person name="Campoy J.A."/>
            <person name="Goel M."/>
            <person name="Folz-Donahue K."/>
            <person name="Kukat C."/>
            <person name="Huettel B."/>
            <person name="Schneeberger K."/>
        </authorList>
    </citation>
    <scope>NUCLEOTIDE SEQUENCE [LARGE SCALE GENOMIC DNA]</scope>
    <source>
        <strain evidence="2">SolTubOtavaFocal</strain>
        <tissue evidence="2">Leaves</tissue>
    </source>
</reference>
<accession>A0ABQ7UI42</accession>
<keyword evidence="1" id="KW-0472">Membrane</keyword>
<keyword evidence="1" id="KW-1133">Transmembrane helix</keyword>
<gene>
    <name evidence="2" type="ORF">KY290_028512</name>
</gene>
<evidence type="ECO:0000256" key="1">
    <source>
        <dbReference type="SAM" id="Phobius"/>
    </source>
</evidence>
<keyword evidence="3" id="KW-1185">Reference proteome</keyword>